<dbReference type="EMBL" id="JACHID010000002">
    <property type="protein sequence ID" value="MBB5021103.1"/>
    <property type="molecule type" value="Genomic_DNA"/>
</dbReference>
<dbReference type="Proteomes" id="UP000528322">
    <property type="component" value="Unassembled WGS sequence"/>
</dbReference>
<keyword evidence="3 5" id="KW-0687">Ribonucleoprotein</keyword>
<evidence type="ECO:0000256" key="6">
    <source>
        <dbReference type="RuleBase" id="RU000667"/>
    </source>
</evidence>
<dbReference type="GO" id="GO:1990904">
    <property type="term" value="C:ribonucleoprotein complex"/>
    <property type="evidence" value="ECO:0007669"/>
    <property type="project" value="UniProtKB-KW"/>
</dbReference>
<dbReference type="HAMAP" id="MF_00358">
    <property type="entry name" value="Ribosomal_bS21"/>
    <property type="match status" value="1"/>
</dbReference>
<dbReference type="Pfam" id="PF01165">
    <property type="entry name" value="Ribosomal_S21"/>
    <property type="match status" value="1"/>
</dbReference>
<name>A0A7W7Y2Y9_9BACT</name>
<keyword evidence="2 5" id="KW-0689">Ribosomal protein</keyword>
<dbReference type="PRINTS" id="PR00976">
    <property type="entry name" value="RIBOSOMALS21"/>
</dbReference>
<evidence type="ECO:0000256" key="2">
    <source>
        <dbReference type="ARBA" id="ARBA00022980"/>
    </source>
</evidence>
<reference evidence="7 8" key="1">
    <citation type="submission" date="2020-08" db="EMBL/GenBank/DDBJ databases">
        <title>Genomic Encyclopedia of Type Strains, Phase IV (KMG-IV): sequencing the most valuable type-strain genomes for metagenomic binning, comparative biology and taxonomic classification.</title>
        <authorList>
            <person name="Goeker M."/>
        </authorList>
    </citation>
    <scope>NUCLEOTIDE SEQUENCE [LARGE SCALE GENOMIC DNA]</scope>
    <source>
        <strain evidence="7 8">DSM 22071</strain>
    </source>
</reference>
<dbReference type="GO" id="GO:0005840">
    <property type="term" value="C:ribosome"/>
    <property type="evidence" value="ECO:0007669"/>
    <property type="project" value="UniProtKB-KW"/>
</dbReference>
<dbReference type="AlphaFoldDB" id="A0A7W7Y2Y9"/>
<dbReference type="GO" id="GO:0006412">
    <property type="term" value="P:translation"/>
    <property type="evidence" value="ECO:0007669"/>
    <property type="project" value="UniProtKB-UniRule"/>
</dbReference>
<evidence type="ECO:0000256" key="4">
    <source>
        <dbReference type="ARBA" id="ARBA00035135"/>
    </source>
</evidence>
<evidence type="ECO:0000256" key="5">
    <source>
        <dbReference type="HAMAP-Rule" id="MF_00358"/>
    </source>
</evidence>
<accession>A0A7W7Y2Y9</accession>
<dbReference type="GO" id="GO:0003735">
    <property type="term" value="F:structural constituent of ribosome"/>
    <property type="evidence" value="ECO:0007669"/>
    <property type="project" value="InterPro"/>
</dbReference>
<evidence type="ECO:0000256" key="1">
    <source>
        <dbReference type="ARBA" id="ARBA00006640"/>
    </source>
</evidence>
<dbReference type="NCBIfam" id="TIGR00030">
    <property type="entry name" value="S21p"/>
    <property type="match status" value="1"/>
</dbReference>
<dbReference type="Gene3D" id="1.20.5.1150">
    <property type="entry name" value="Ribosomal protein S8"/>
    <property type="match status" value="1"/>
</dbReference>
<organism evidence="7 8">
    <name type="scientific">Desulfurispira natronophila</name>
    <dbReference type="NCBI Taxonomy" id="682562"/>
    <lineage>
        <taxon>Bacteria</taxon>
        <taxon>Pseudomonadati</taxon>
        <taxon>Chrysiogenota</taxon>
        <taxon>Chrysiogenia</taxon>
        <taxon>Chrysiogenales</taxon>
        <taxon>Chrysiogenaceae</taxon>
        <taxon>Desulfurispira</taxon>
    </lineage>
</organism>
<evidence type="ECO:0000313" key="8">
    <source>
        <dbReference type="Proteomes" id="UP000528322"/>
    </source>
</evidence>
<dbReference type="InterPro" id="IPR001911">
    <property type="entry name" value="Ribosomal_bS21"/>
</dbReference>
<comment type="similarity">
    <text evidence="1 5 6">Belongs to the bacterial ribosomal protein bS21 family.</text>
</comment>
<gene>
    <name evidence="5" type="primary">rpsU</name>
    <name evidence="7" type="ORF">HNR37_000409</name>
</gene>
<evidence type="ECO:0000256" key="3">
    <source>
        <dbReference type="ARBA" id="ARBA00023274"/>
    </source>
</evidence>
<dbReference type="RefSeq" id="WP_183729160.1">
    <property type="nucleotide sequence ID" value="NZ_JACHID010000002.1"/>
</dbReference>
<proteinExistence type="inferred from homology"/>
<keyword evidence="8" id="KW-1185">Reference proteome</keyword>
<sequence>MPINAHVRVESDDINDALKAFKRKVEREGLIREMKKYTFYEKPTEARRRKKLKARRKQLKLLNKMRRMQG</sequence>
<comment type="caution">
    <text evidence="7">The sequence shown here is derived from an EMBL/GenBank/DDBJ whole genome shotgun (WGS) entry which is preliminary data.</text>
</comment>
<protein>
    <recommendedName>
        <fullName evidence="4 5">Small ribosomal subunit protein bS21</fullName>
    </recommendedName>
</protein>
<dbReference type="InterPro" id="IPR038380">
    <property type="entry name" value="Ribosomal_bS21_sf"/>
</dbReference>
<evidence type="ECO:0000313" key="7">
    <source>
        <dbReference type="EMBL" id="MBB5021103.1"/>
    </source>
</evidence>